<keyword evidence="3" id="KW-1185">Reference proteome</keyword>
<dbReference type="KEGG" id="eiv:EIN_301570"/>
<dbReference type="VEuPathDB" id="AmoebaDB:EIN_301570"/>
<evidence type="ECO:0000313" key="3">
    <source>
        <dbReference type="Proteomes" id="UP000014680"/>
    </source>
</evidence>
<dbReference type="RefSeq" id="XP_004256739.1">
    <property type="nucleotide sequence ID" value="XM_004256691.1"/>
</dbReference>
<dbReference type="EMBL" id="KB206538">
    <property type="protein sequence ID" value="ELP89968.1"/>
    <property type="molecule type" value="Genomic_DNA"/>
</dbReference>
<organism evidence="2 3">
    <name type="scientific">Entamoeba invadens IP1</name>
    <dbReference type="NCBI Taxonomy" id="370355"/>
    <lineage>
        <taxon>Eukaryota</taxon>
        <taxon>Amoebozoa</taxon>
        <taxon>Evosea</taxon>
        <taxon>Archamoebae</taxon>
        <taxon>Mastigamoebida</taxon>
        <taxon>Entamoebidae</taxon>
        <taxon>Entamoeba</taxon>
    </lineage>
</organism>
<dbReference type="OrthoDB" id="14767at2759"/>
<dbReference type="Proteomes" id="UP000014680">
    <property type="component" value="Unassembled WGS sequence"/>
</dbReference>
<dbReference type="PROSITE" id="PS50188">
    <property type="entry name" value="B302_SPRY"/>
    <property type="match status" value="1"/>
</dbReference>
<dbReference type="Gene3D" id="2.60.120.920">
    <property type="match status" value="1"/>
</dbReference>
<dbReference type="InterPro" id="IPR001870">
    <property type="entry name" value="B30.2/SPRY"/>
</dbReference>
<protein>
    <recommendedName>
        <fullName evidence="1">B30.2/SPRY domain-containing protein</fullName>
    </recommendedName>
</protein>
<name>A0A0A1U6C7_ENTIV</name>
<feature type="domain" description="B30.2/SPRY" evidence="1">
    <location>
        <begin position="1"/>
        <end position="135"/>
    </location>
</feature>
<accession>A0A0A1U6C7</accession>
<dbReference type="InterPro" id="IPR013320">
    <property type="entry name" value="ConA-like_dom_sf"/>
</dbReference>
<proteinExistence type="predicted"/>
<sequence>MYDMRQLNVRYFEVEVTGDSLIAVGVMNVSKDTEYQNTLVGWQQMICGYHSDDGIIYKDYINNVYDTGIRYGEKTGTRNVGVGLVFNVLQTECDIFFTCNGKRVFQNYFDVDYIAAAISMNTFNKIVINYGEKPFKFDLNMMKEQLVNCIDGTQL</sequence>
<dbReference type="GeneID" id="14888932"/>
<dbReference type="AlphaFoldDB" id="A0A0A1U6C7"/>
<reference evidence="2 3" key="1">
    <citation type="submission" date="2012-10" db="EMBL/GenBank/DDBJ databases">
        <authorList>
            <person name="Zafar N."/>
            <person name="Inman J."/>
            <person name="Hall N."/>
            <person name="Lorenzi H."/>
            <person name="Caler E."/>
        </authorList>
    </citation>
    <scope>NUCLEOTIDE SEQUENCE [LARGE SCALE GENOMIC DNA]</scope>
    <source>
        <strain evidence="2 3">IP1</strain>
    </source>
</reference>
<gene>
    <name evidence="2" type="ORF">EIN_301570</name>
</gene>
<evidence type="ECO:0000259" key="1">
    <source>
        <dbReference type="PROSITE" id="PS50188"/>
    </source>
</evidence>
<dbReference type="SUPFAM" id="SSF49899">
    <property type="entry name" value="Concanavalin A-like lectins/glucanases"/>
    <property type="match status" value="1"/>
</dbReference>
<dbReference type="InterPro" id="IPR043136">
    <property type="entry name" value="B30.2/SPRY_sf"/>
</dbReference>
<evidence type="ECO:0000313" key="2">
    <source>
        <dbReference type="EMBL" id="ELP89968.1"/>
    </source>
</evidence>